<accession>A0A8S5UY59</accession>
<dbReference type="EMBL" id="BK016165">
    <property type="protein sequence ID" value="DAF99421.1"/>
    <property type="molecule type" value="Genomic_DNA"/>
</dbReference>
<evidence type="ECO:0000313" key="1">
    <source>
        <dbReference type="EMBL" id="DAF99421.1"/>
    </source>
</evidence>
<sequence length="40" mass="4303">MVREVAPRTNVLGATCIFGGKSWNFWRGGSTSVGGPNRVH</sequence>
<protein>
    <submittedName>
        <fullName evidence="1">Uncharacterized protein</fullName>
    </submittedName>
</protein>
<reference evidence="1" key="1">
    <citation type="journal article" date="2021" name="Proc. Natl. Acad. Sci. U.S.A.">
        <title>A Catalog of Tens of Thousands of Viruses from Human Metagenomes Reveals Hidden Associations with Chronic Diseases.</title>
        <authorList>
            <person name="Tisza M.J."/>
            <person name="Buck C.B."/>
        </authorList>
    </citation>
    <scope>NUCLEOTIDE SEQUENCE</scope>
    <source>
        <strain evidence="1">CtjKY6</strain>
    </source>
</reference>
<proteinExistence type="predicted"/>
<name>A0A8S5UY59_9CAUD</name>
<organism evidence="1">
    <name type="scientific">Siphoviridae sp. ctjKY6</name>
    <dbReference type="NCBI Taxonomy" id="2825631"/>
    <lineage>
        <taxon>Viruses</taxon>
        <taxon>Duplodnaviria</taxon>
        <taxon>Heunggongvirae</taxon>
        <taxon>Uroviricota</taxon>
        <taxon>Caudoviricetes</taxon>
    </lineage>
</organism>